<gene>
    <name evidence="2" type="ORF">U5G49_003568</name>
</gene>
<dbReference type="Gene3D" id="1.10.260.40">
    <property type="entry name" value="lambda repressor-like DNA-binding domains"/>
    <property type="match status" value="1"/>
</dbReference>
<evidence type="ECO:0000313" key="2">
    <source>
        <dbReference type="EMBL" id="WQN38403.1"/>
    </source>
</evidence>
<dbReference type="EMBL" id="CP140635">
    <property type="protein sequence ID" value="WQN38403.1"/>
    <property type="molecule type" value="Genomic_DNA"/>
</dbReference>
<proteinExistence type="predicted"/>
<name>A0ABZ0ZFK1_9HYPH</name>
<protein>
    <submittedName>
        <fullName evidence="2">GrlR family regulatory protein</fullName>
    </submittedName>
</protein>
<dbReference type="InterPro" id="IPR043019">
    <property type="entry name" value="GrlR_sf"/>
</dbReference>
<feature type="domain" description="HTH cro/C1-type" evidence="1">
    <location>
        <begin position="6"/>
        <end position="41"/>
    </location>
</feature>
<dbReference type="PROSITE" id="PS50943">
    <property type="entry name" value="HTH_CROC1"/>
    <property type="match status" value="1"/>
</dbReference>
<keyword evidence="3" id="KW-1185">Reference proteome</keyword>
<evidence type="ECO:0000259" key="1">
    <source>
        <dbReference type="PROSITE" id="PS50943"/>
    </source>
</evidence>
<dbReference type="RefSeq" id="WP_170961413.1">
    <property type="nucleotide sequence ID" value="NZ_BSOQ01000004.1"/>
</dbReference>
<dbReference type="Proteomes" id="UP001322785">
    <property type="component" value="Chromosome"/>
</dbReference>
<dbReference type="InterPro" id="IPR001387">
    <property type="entry name" value="Cro/C1-type_HTH"/>
</dbReference>
<dbReference type="SUPFAM" id="SSF47413">
    <property type="entry name" value="lambda repressor-like DNA-binding domains"/>
    <property type="match status" value="1"/>
</dbReference>
<dbReference type="InterPro" id="IPR010982">
    <property type="entry name" value="Lambda_DNA-bd_dom_sf"/>
</dbReference>
<accession>A0ABZ0ZFK1</accession>
<evidence type="ECO:0000313" key="3">
    <source>
        <dbReference type="Proteomes" id="UP001322785"/>
    </source>
</evidence>
<reference evidence="2 3" key="1">
    <citation type="submission" date="2023-12" db="EMBL/GenBank/DDBJ databases">
        <authorList>
            <person name="Menendez E."/>
            <person name="Kaur S."/>
            <person name="Flores-Felix J.D."/>
            <person name="diCenzo G.C."/>
            <person name="Peix A."/>
            <person name="Velazquez E."/>
        </authorList>
    </citation>
    <scope>NUCLEOTIDE SEQUENCE [LARGE SCALE GENOMIC DNA]</scope>
    <source>
        <strain evidence="2 3">CIP 108029</strain>
    </source>
</reference>
<organism evidence="2 3">
    <name type="scientific">Rhizobium indigoferae</name>
    <dbReference type="NCBI Taxonomy" id="158891"/>
    <lineage>
        <taxon>Bacteria</taxon>
        <taxon>Pseudomonadati</taxon>
        <taxon>Pseudomonadota</taxon>
        <taxon>Alphaproteobacteria</taxon>
        <taxon>Hyphomicrobiales</taxon>
        <taxon>Rhizobiaceae</taxon>
        <taxon>Rhizobium/Agrobacterium group</taxon>
        <taxon>Rhizobium</taxon>
    </lineage>
</organism>
<sequence length="186" mass="20214">MNQNELKNAMSALGLSAASLSKLLDVTPRAISMWLTGERSIPGPAEAYINLFSKLSPSQQELEIQKSEVEKLTMKDGLYQLEFAGRNGSGYGVLIFDNGRVYGSDIGHGKWDGSYTMNPITKSAEIELTVQMPAGSESVLGPAQPFSWNVDVKATMNPSLDVGYIDAQTNLGPAKAKYTYMRSLPE</sequence>
<dbReference type="Gene3D" id="2.40.128.380">
    <property type="entry name" value="T3SS negative regulator GrlR"/>
    <property type="match status" value="1"/>
</dbReference>
<dbReference type="CDD" id="cd00093">
    <property type="entry name" value="HTH_XRE"/>
    <property type="match status" value="1"/>
</dbReference>